<organism evidence="2 3">
    <name type="scientific">Massilia solisilvae</name>
    <dbReference type="NCBI Taxonomy" id="1811225"/>
    <lineage>
        <taxon>Bacteria</taxon>
        <taxon>Pseudomonadati</taxon>
        <taxon>Pseudomonadota</taxon>
        <taxon>Betaproteobacteria</taxon>
        <taxon>Burkholderiales</taxon>
        <taxon>Oxalobacteraceae</taxon>
        <taxon>Telluria group</taxon>
        <taxon>Massilia</taxon>
    </lineage>
</organism>
<dbReference type="InterPro" id="IPR058247">
    <property type="entry name" value="DUF1453"/>
</dbReference>
<evidence type="ECO:0000256" key="1">
    <source>
        <dbReference type="SAM" id="Phobius"/>
    </source>
</evidence>
<proteinExistence type="predicted"/>
<protein>
    <recommendedName>
        <fullName evidence="4">DUF1453 domain-containing protein</fullName>
    </recommendedName>
</protein>
<feature type="transmembrane region" description="Helical" evidence="1">
    <location>
        <begin position="99"/>
        <end position="120"/>
    </location>
</feature>
<dbReference type="Pfam" id="PF07301">
    <property type="entry name" value="DUF1453"/>
    <property type="match status" value="1"/>
</dbReference>
<sequence>MDLTTLALIILVPVLVWRVYSRVASRMARQRSIVSRHYTGLLTFFAMVAVPATELSDPLTLAALGGGLLAGLALGVYGLRITRFEQTEEGCFFTPNARLGILVAMALVARVLYLGALIYANKGSNLPTPKLTDSPLTMLTVGLTAGYFWMYSAGLLRWRMKIRKQIGTF</sequence>
<feature type="transmembrane region" description="Helical" evidence="1">
    <location>
        <begin position="59"/>
        <end position="79"/>
    </location>
</feature>
<keyword evidence="1" id="KW-1133">Transmembrane helix</keyword>
<dbReference type="EMBL" id="JANUGV010000013">
    <property type="protein sequence ID" value="MCS0611051.1"/>
    <property type="molecule type" value="Genomic_DNA"/>
</dbReference>
<dbReference type="Proteomes" id="UP001205861">
    <property type="component" value="Unassembled WGS sequence"/>
</dbReference>
<keyword evidence="3" id="KW-1185">Reference proteome</keyword>
<name>A0ABT2BRB4_9BURK</name>
<evidence type="ECO:0000313" key="3">
    <source>
        <dbReference type="Proteomes" id="UP001205861"/>
    </source>
</evidence>
<evidence type="ECO:0008006" key="4">
    <source>
        <dbReference type="Google" id="ProtNLM"/>
    </source>
</evidence>
<feature type="transmembrane region" description="Helical" evidence="1">
    <location>
        <begin position="136"/>
        <end position="156"/>
    </location>
</feature>
<evidence type="ECO:0000313" key="2">
    <source>
        <dbReference type="EMBL" id="MCS0611051.1"/>
    </source>
</evidence>
<gene>
    <name evidence="2" type="ORF">NX773_23095</name>
</gene>
<accession>A0ABT2BRB4</accession>
<keyword evidence="1" id="KW-0472">Membrane</keyword>
<keyword evidence="1" id="KW-0812">Transmembrane</keyword>
<feature type="transmembrane region" description="Helical" evidence="1">
    <location>
        <begin position="33"/>
        <end position="53"/>
    </location>
</feature>
<reference evidence="2 3" key="1">
    <citation type="submission" date="2022-08" db="EMBL/GenBank/DDBJ databases">
        <title>Reclassification of Massilia species as members of the genera Telluria, Duganella, Pseudoduganella, Mokoshia gen. nov. and Zemynaea gen. nov. using orthogonal and non-orthogonal genome-based approaches.</title>
        <authorList>
            <person name="Bowman J.P."/>
        </authorList>
    </citation>
    <scope>NUCLEOTIDE SEQUENCE [LARGE SCALE GENOMIC DNA]</scope>
    <source>
        <strain evidence="2 3">JCM 31607</strain>
    </source>
</reference>
<feature type="transmembrane region" description="Helical" evidence="1">
    <location>
        <begin position="6"/>
        <end position="21"/>
    </location>
</feature>
<comment type="caution">
    <text evidence="2">The sequence shown here is derived from an EMBL/GenBank/DDBJ whole genome shotgun (WGS) entry which is preliminary data.</text>
</comment>
<dbReference type="RefSeq" id="WP_258858580.1">
    <property type="nucleotide sequence ID" value="NZ_JANUGV010000013.1"/>
</dbReference>